<dbReference type="InterPro" id="IPR036890">
    <property type="entry name" value="HATPase_C_sf"/>
</dbReference>
<feature type="transmembrane region" description="Helical" evidence="4">
    <location>
        <begin position="20"/>
        <end position="40"/>
    </location>
</feature>
<keyword evidence="4" id="KW-0472">Membrane</keyword>
<name>A0A9X1NLF9_9ACTN</name>
<evidence type="ECO:0000256" key="2">
    <source>
        <dbReference type="ARBA" id="ARBA00022777"/>
    </source>
</evidence>
<dbReference type="GO" id="GO:0000155">
    <property type="term" value="F:phosphorelay sensor kinase activity"/>
    <property type="evidence" value="ECO:0007669"/>
    <property type="project" value="InterPro"/>
</dbReference>
<keyword evidence="1" id="KW-0808">Transferase</keyword>
<keyword evidence="3" id="KW-0902">Two-component regulatory system</keyword>
<evidence type="ECO:0000259" key="5">
    <source>
        <dbReference type="Pfam" id="PF07730"/>
    </source>
</evidence>
<dbReference type="AlphaFoldDB" id="A0A9X1NLF9"/>
<feature type="domain" description="Signal transduction histidine kinase subgroup 3 dimerisation and phosphoacceptor" evidence="5">
    <location>
        <begin position="196"/>
        <end position="259"/>
    </location>
</feature>
<keyword evidence="4" id="KW-1133">Transmembrane helix</keyword>
<feature type="transmembrane region" description="Helical" evidence="4">
    <location>
        <begin position="119"/>
        <end position="138"/>
    </location>
</feature>
<reference evidence="6" key="1">
    <citation type="submission" date="2021-11" db="EMBL/GenBank/DDBJ databases">
        <title>Streptomyces corallinus and Kineosporia corallina sp. nov., two new coral-derived marine actinobacteria.</title>
        <authorList>
            <person name="Buangrab K."/>
            <person name="Sutthacheep M."/>
            <person name="Yeemin T."/>
            <person name="Harunari E."/>
            <person name="Igarashi Y."/>
            <person name="Sripreechasak P."/>
            <person name="Kanchanasin P."/>
            <person name="Tanasupawat S."/>
            <person name="Phongsopitanun W."/>
        </authorList>
    </citation>
    <scope>NUCLEOTIDE SEQUENCE</scope>
    <source>
        <strain evidence="6">JCM 31032</strain>
    </source>
</reference>
<evidence type="ECO:0000256" key="4">
    <source>
        <dbReference type="SAM" id="Phobius"/>
    </source>
</evidence>
<dbReference type="PANTHER" id="PTHR24421">
    <property type="entry name" value="NITRATE/NITRITE SENSOR PROTEIN NARX-RELATED"/>
    <property type="match status" value="1"/>
</dbReference>
<protein>
    <submittedName>
        <fullName evidence="6">Histidine kinase</fullName>
    </submittedName>
</protein>
<sequence>MPETQTTERPRRTPAEQQLFQLNMQSLPALAIPALMFLVIDGRTWVSALALTVMTGVALFTFYRWAQQDMGKVATPSLIFLVIAFPIASLVLEAPNSYFALAVVAGLVIPQMDSHRRLAAVAVVLYVVLVGCVGAYTHEIGEPGKFWPVFMVYLAVPTLVTAGYVASMFPNERLFTIVRELEKSRRREAELAVARERIRFAGDLHDIQGHTLHVVKLKTKLAQKLVHTDPARAEAELQEIHALVSDTIAQTKELAYAQRRLNLAVELENAKNLIEATGAEVRITRQAEVDPSAGEMLGQVLRETTTNVLRHTRARTVRITLSERSITIVNDGAGDESLPQLRGLATLHKRLSDEGGELSVEQHDGTFTTSATFGAKR</sequence>
<proteinExistence type="predicted"/>
<dbReference type="RefSeq" id="WP_231449984.1">
    <property type="nucleotide sequence ID" value="NZ_JAJOMB010000043.1"/>
</dbReference>
<evidence type="ECO:0000256" key="1">
    <source>
        <dbReference type="ARBA" id="ARBA00022679"/>
    </source>
</evidence>
<dbReference type="InterPro" id="IPR011712">
    <property type="entry name" value="Sig_transdc_His_kin_sub3_dim/P"/>
</dbReference>
<dbReference type="EMBL" id="JAJOMB010000043">
    <property type="protein sequence ID" value="MCD5317132.1"/>
    <property type="molecule type" value="Genomic_DNA"/>
</dbReference>
<feature type="transmembrane region" description="Helical" evidence="4">
    <location>
        <begin position="73"/>
        <end position="91"/>
    </location>
</feature>
<dbReference type="PANTHER" id="PTHR24421:SF63">
    <property type="entry name" value="SENSOR HISTIDINE KINASE DESK"/>
    <property type="match status" value="1"/>
</dbReference>
<organism evidence="6 7">
    <name type="scientific">Kineosporia babensis</name>
    <dbReference type="NCBI Taxonomy" id="499548"/>
    <lineage>
        <taxon>Bacteria</taxon>
        <taxon>Bacillati</taxon>
        <taxon>Actinomycetota</taxon>
        <taxon>Actinomycetes</taxon>
        <taxon>Kineosporiales</taxon>
        <taxon>Kineosporiaceae</taxon>
        <taxon>Kineosporia</taxon>
    </lineage>
</organism>
<keyword evidence="4" id="KW-0812">Transmembrane</keyword>
<evidence type="ECO:0000313" key="7">
    <source>
        <dbReference type="Proteomes" id="UP001138997"/>
    </source>
</evidence>
<keyword evidence="2 6" id="KW-0418">Kinase</keyword>
<feature type="transmembrane region" description="Helical" evidence="4">
    <location>
        <begin position="46"/>
        <end position="66"/>
    </location>
</feature>
<dbReference type="Pfam" id="PF07730">
    <property type="entry name" value="HisKA_3"/>
    <property type="match status" value="1"/>
</dbReference>
<dbReference type="Gene3D" id="3.30.565.10">
    <property type="entry name" value="Histidine kinase-like ATPase, C-terminal domain"/>
    <property type="match status" value="1"/>
</dbReference>
<gene>
    <name evidence="6" type="ORF">LR394_40185</name>
</gene>
<feature type="transmembrane region" description="Helical" evidence="4">
    <location>
        <begin position="150"/>
        <end position="169"/>
    </location>
</feature>
<evidence type="ECO:0000256" key="3">
    <source>
        <dbReference type="ARBA" id="ARBA00023012"/>
    </source>
</evidence>
<dbReference type="GO" id="GO:0046983">
    <property type="term" value="F:protein dimerization activity"/>
    <property type="evidence" value="ECO:0007669"/>
    <property type="project" value="InterPro"/>
</dbReference>
<dbReference type="InterPro" id="IPR050482">
    <property type="entry name" value="Sensor_HK_TwoCompSys"/>
</dbReference>
<dbReference type="Proteomes" id="UP001138997">
    <property type="component" value="Unassembled WGS sequence"/>
</dbReference>
<evidence type="ECO:0000313" key="6">
    <source>
        <dbReference type="EMBL" id="MCD5317132.1"/>
    </source>
</evidence>
<accession>A0A9X1NLF9</accession>
<comment type="caution">
    <text evidence="6">The sequence shown here is derived from an EMBL/GenBank/DDBJ whole genome shotgun (WGS) entry which is preliminary data.</text>
</comment>
<dbReference type="GO" id="GO:0016020">
    <property type="term" value="C:membrane"/>
    <property type="evidence" value="ECO:0007669"/>
    <property type="project" value="InterPro"/>
</dbReference>
<dbReference type="Gene3D" id="1.20.5.1930">
    <property type="match status" value="1"/>
</dbReference>
<keyword evidence="7" id="KW-1185">Reference proteome</keyword>